<dbReference type="SMART" id="SM00382">
    <property type="entry name" value="AAA"/>
    <property type="match status" value="1"/>
</dbReference>
<dbReference type="InterPro" id="IPR018368">
    <property type="entry name" value="ClpA/B_CS1"/>
</dbReference>
<dbReference type="SUPFAM" id="SSF81923">
    <property type="entry name" value="Double Clp-N motif"/>
    <property type="match status" value="1"/>
</dbReference>
<dbReference type="CDD" id="cd00009">
    <property type="entry name" value="AAA"/>
    <property type="match status" value="1"/>
</dbReference>
<comment type="caution">
    <text evidence="7">The sequence shown here is derived from an EMBL/GenBank/DDBJ whole genome shotgun (WGS) entry which is preliminary data.</text>
</comment>
<evidence type="ECO:0000256" key="4">
    <source>
        <dbReference type="PROSITE-ProRule" id="PRU01251"/>
    </source>
</evidence>
<keyword evidence="8" id="KW-1185">Reference proteome</keyword>
<gene>
    <name evidence="7" type="ORF">ETSY2_28510</name>
</gene>
<dbReference type="InterPro" id="IPR004176">
    <property type="entry name" value="Clp_R_N"/>
</dbReference>
<keyword evidence="5" id="KW-0175">Coiled coil</keyword>
<evidence type="ECO:0000256" key="2">
    <source>
        <dbReference type="ARBA" id="ARBA00022741"/>
    </source>
</evidence>
<dbReference type="FunFam" id="3.40.50.300:FF:000010">
    <property type="entry name" value="Chaperone clpB 1, putative"/>
    <property type="match status" value="1"/>
</dbReference>
<keyword evidence="2" id="KW-0547">Nucleotide-binding</keyword>
<evidence type="ECO:0000313" key="7">
    <source>
        <dbReference type="EMBL" id="ETX04486.1"/>
    </source>
</evidence>
<evidence type="ECO:0000256" key="5">
    <source>
        <dbReference type="SAM" id="Coils"/>
    </source>
</evidence>
<dbReference type="PROSITE" id="PS51903">
    <property type="entry name" value="CLP_R"/>
    <property type="match status" value="1"/>
</dbReference>
<dbReference type="GO" id="GO:0034605">
    <property type="term" value="P:cellular response to heat"/>
    <property type="evidence" value="ECO:0007669"/>
    <property type="project" value="TreeGrafter"/>
</dbReference>
<dbReference type="HOGENOM" id="CLU_005070_0_2_7"/>
<evidence type="ECO:0000256" key="3">
    <source>
        <dbReference type="ARBA" id="ARBA00022840"/>
    </source>
</evidence>
<dbReference type="InterPro" id="IPR036628">
    <property type="entry name" value="Clp_N_dom_sf"/>
</dbReference>
<dbReference type="Pfam" id="PF00004">
    <property type="entry name" value="AAA"/>
    <property type="match status" value="1"/>
</dbReference>
<dbReference type="PANTHER" id="PTHR11638">
    <property type="entry name" value="ATP-DEPENDENT CLP PROTEASE"/>
    <property type="match status" value="1"/>
</dbReference>
<dbReference type="InterPro" id="IPR003593">
    <property type="entry name" value="AAA+_ATPase"/>
</dbReference>
<keyword evidence="1 4" id="KW-0677">Repeat</keyword>
<keyword evidence="3" id="KW-0067">ATP-binding</keyword>
<dbReference type="Gene3D" id="3.40.50.300">
    <property type="entry name" value="P-loop containing nucleotide triphosphate hydrolases"/>
    <property type="match status" value="1"/>
</dbReference>
<dbReference type="Gene3D" id="1.10.1780.10">
    <property type="entry name" value="Clp, N-terminal domain"/>
    <property type="match status" value="1"/>
</dbReference>
<dbReference type="PANTHER" id="PTHR11638:SF18">
    <property type="entry name" value="HEAT SHOCK PROTEIN 104"/>
    <property type="match status" value="1"/>
</dbReference>
<dbReference type="GO" id="GO:0005737">
    <property type="term" value="C:cytoplasm"/>
    <property type="evidence" value="ECO:0007669"/>
    <property type="project" value="TreeGrafter"/>
</dbReference>
<dbReference type="GO" id="GO:0005524">
    <property type="term" value="F:ATP binding"/>
    <property type="evidence" value="ECO:0007669"/>
    <property type="project" value="UniProtKB-KW"/>
</dbReference>
<evidence type="ECO:0000256" key="1">
    <source>
        <dbReference type="ARBA" id="ARBA00022737"/>
    </source>
</evidence>
<dbReference type="Pfam" id="PF02861">
    <property type="entry name" value="Clp_N"/>
    <property type="match status" value="1"/>
</dbReference>
<dbReference type="SUPFAM" id="SSF52540">
    <property type="entry name" value="P-loop containing nucleoside triphosphate hydrolases"/>
    <property type="match status" value="1"/>
</dbReference>
<reference evidence="7 8" key="1">
    <citation type="journal article" date="2014" name="Nature">
        <title>An environmental bacterial taxon with a large and distinct metabolic repertoire.</title>
        <authorList>
            <person name="Wilson M.C."/>
            <person name="Mori T."/>
            <person name="Ruckert C."/>
            <person name="Uria A.R."/>
            <person name="Helf M.J."/>
            <person name="Takada K."/>
            <person name="Gernert C."/>
            <person name="Steffens U.A."/>
            <person name="Heycke N."/>
            <person name="Schmitt S."/>
            <person name="Rinke C."/>
            <person name="Helfrich E.J."/>
            <person name="Brachmann A.O."/>
            <person name="Gurgui C."/>
            <person name="Wakimoto T."/>
            <person name="Kracht M."/>
            <person name="Crusemann M."/>
            <person name="Hentschel U."/>
            <person name="Abe I."/>
            <person name="Matsunaga S."/>
            <person name="Kalinowski J."/>
            <person name="Takeyama H."/>
            <person name="Piel J."/>
        </authorList>
    </citation>
    <scope>NUCLEOTIDE SEQUENCE [LARGE SCALE GENOMIC DNA]</scope>
    <source>
        <strain evidence="8">TSY2</strain>
    </source>
</reference>
<dbReference type="AlphaFoldDB" id="W4M3F5"/>
<dbReference type="GO" id="GO:0016887">
    <property type="term" value="F:ATP hydrolysis activity"/>
    <property type="evidence" value="ECO:0007669"/>
    <property type="project" value="InterPro"/>
</dbReference>
<evidence type="ECO:0000313" key="8">
    <source>
        <dbReference type="Proteomes" id="UP000019140"/>
    </source>
</evidence>
<name>W4M3F5_9BACT</name>
<feature type="non-terminal residue" evidence="7">
    <location>
        <position position="329"/>
    </location>
</feature>
<feature type="coiled-coil region" evidence="5">
    <location>
        <begin position="87"/>
        <end position="114"/>
    </location>
</feature>
<dbReference type="EMBL" id="AZHX01001208">
    <property type="protein sequence ID" value="ETX04486.1"/>
    <property type="molecule type" value="Genomic_DNA"/>
</dbReference>
<protein>
    <recommendedName>
        <fullName evidence="6">Clp R domain-containing protein</fullName>
    </recommendedName>
</protein>
<sequence length="329" mass="36374">MDLNKLTQKSQEAVQAAQTKALRYGHVEVDGEHLLVALLEQSDGLVPRLLARMEIPVQPLSQAIEQELERRPKTSGPGVEAGKIYVTQRLQKLMLEAEEEAKRLKDEYVSVEHLLLALVAEPSTTASGRILKQFHVNRDALLEALTAVRGHQRVTSAMPETAYEALEKYGVDLVAQARAGKLDPVIGRDDEIRRAVRILSRKTKNNPVLIGEPGVGKTAIVEGLAQRIVNGDVPEWLRDRGIFALDMGALLAGAKYRGEFEERLKAVLNEIKESEGHMLLFIDELHNIVGAGRTEGSPDAGNMLKPMLARGELHCIGATTLDEYRKYVE</sequence>
<evidence type="ECO:0000259" key="6">
    <source>
        <dbReference type="PROSITE" id="PS51903"/>
    </source>
</evidence>
<dbReference type="InterPro" id="IPR050130">
    <property type="entry name" value="ClpA_ClpB"/>
</dbReference>
<dbReference type="InterPro" id="IPR003959">
    <property type="entry name" value="ATPase_AAA_core"/>
</dbReference>
<accession>W4M3F5</accession>
<dbReference type="InterPro" id="IPR027417">
    <property type="entry name" value="P-loop_NTPase"/>
</dbReference>
<feature type="domain" description="Clp R" evidence="6">
    <location>
        <begin position="3"/>
        <end position="151"/>
    </location>
</feature>
<dbReference type="Proteomes" id="UP000019140">
    <property type="component" value="Unassembled WGS sequence"/>
</dbReference>
<dbReference type="PROSITE" id="PS00870">
    <property type="entry name" value="CLPAB_1"/>
    <property type="match status" value="1"/>
</dbReference>
<proteinExistence type="predicted"/>
<organism evidence="7 8">
    <name type="scientific">Candidatus Entotheonella gemina</name>
    <dbReference type="NCBI Taxonomy" id="1429439"/>
    <lineage>
        <taxon>Bacteria</taxon>
        <taxon>Pseudomonadati</taxon>
        <taxon>Nitrospinota/Tectimicrobiota group</taxon>
        <taxon>Candidatus Tectimicrobiota</taxon>
        <taxon>Candidatus Entotheonellia</taxon>
        <taxon>Candidatus Entotheonellales</taxon>
        <taxon>Candidatus Entotheonellaceae</taxon>
        <taxon>Candidatus Entotheonella</taxon>
    </lineage>
</organism>